<keyword evidence="3" id="KW-1185">Reference proteome</keyword>
<name>A0A558HPZ6_9GAMM</name>
<feature type="domain" description="EthD" evidence="1">
    <location>
        <begin position="18"/>
        <end position="92"/>
    </location>
</feature>
<dbReference type="AlphaFoldDB" id="A0A558HPZ6"/>
<dbReference type="PANTHER" id="PTHR40260">
    <property type="entry name" value="BLR8190 PROTEIN"/>
    <property type="match status" value="1"/>
</dbReference>
<dbReference type="InterPro" id="IPR011008">
    <property type="entry name" value="Dimeric_a/b-barrel"/>
</dbReference>
<dbReference type="STRING" id="553385.GCA_000591415_03519"/>
<dbReference type="GO" id="GO:0016491">
    <property type="term" value="F:oxidoreductase activity"/>
    <property type="evidence" value="ECO:0007669"/>
    <property type="project" value="InterPro"/>
</dbReference>
<evidence type="ECO:0000313" key="2">
    <source>
        <dbReference type="EMBL" id="TVU71168.1"/>
    </source>
</evidence>
<dbReference type="OrthoDB" id="5343971at2"/>
<dbReference type="Pfam" id="PF07110">
    <property type="entry name" value="EthD"/>
    <property type="match status" value="1"/>
</dbReference>
<dbReference type="InterPro" id="IPR009799">
    <property type="entry name" value="EthD_dom"/>
</dbReference>
<organism evidence="2 3">
    <name type="scientific">Cobetia crustatorum</name>
    <dbReference type="NCBI Taxonomy" id="553385"/>
    <lineage>
        <taxon>Bacteria</taxon>
        <taxon>Pseudomonadati</taxon>
        <taxon>Pseudomonadota</taxon>
        <taxon>Gammaproteobacteria</taxon>
        <taxon>Oceanospirillales</taxon>
        <taxon>Halomonadaceae</taxon>
        <taxon>Cobetia</taxon>
    </lineage>
</organism>
<reference evidence="2 3" key="1">
    <citation type="submission" date="2019-07" db="EMBL/GenBank/DDBJ databases">
        <title>Diversity of Bacteria from Kongsfjorden, Arctic.</title>
        <authorList>
            <person name="Yu Y."/>
        </authorList>
    </citation>
    <scope>NUCLEOTIDE SEQUENCE [LARGE SCALE GENOMIC DNA]</scope>
    <source>
        <strain evidence="2 3">SM1923</strain>
    </source>
</reference>
<dbReference type="Gene3D" id="3.30.70.100">
    <property type="match status" value="1"/>
</dbReference>
<comment type="caution">
    <text evidence="2">The sequence shown here is derived from an EMBL/GenBank/DDBJ whole genome shotgun (WGS) entry which is preliminary data.</text>
</comment>
<dbReference type="PANTHER" id="PTHR40260:SF2">
    <property type="entry name" value="BLR8190 PROTEIN"/>
    <property type="match status" value="1"/>
</dbReference>
<dbReference type="NCBIfam" id="TIGR02118">
    <property type="entry name" value="EthD family reductase"/>
    <property type="match status" value="1"/>
</dbReference>
<proteinExistence type="predicted"/>
<protein>
    <submittedName>
        <fullName evidence="2">EthD family reductase</fullName>
    </submittedName>
</protein>
<dbReference type="RefSeq" id="WP_088743768.1">
    <property type="nucleotide sequence ID" value="NZ_CAWOWR010000097.1"/>
</dbReference>
<sequence length="102" mass="11183">MIKVNVLYPNGPQATFDFDYYRNTHLPLVAELLGDALQDKHVEMGLDASPGGEKAPYIAIGSLYFATVEAFHASLGPHAEQLMADVINFTNTQPSFQVSELL</sequence>
<dbReference type="Proteomes" id="UP000319941">
    <property type="component" value="Unassembled WGS sequence"/>
</dbReference>
<gene>
    <name evidence="2" type="ORF">FQP86_06435</name>
</gene>
<dbReference type="EMBL" id="VNFH01000004">
    <property type="protein sequence ID" value="TVU71168.1"/>
    <property type="molecule type" value="Genomic_DNA"/>
</dbReference>
<evidence type="ECO:0000259" key="1">
    <source>
        <dbReference type="Pfam" id="PF07110"/>
    </source>
</evidence>
<accession>A0A558HPZ6</accession>
<evidence type="ECO:0000313" key="3">
    <source>
        <dbReference type="Proteomes" id="UP000319941"/>
    </source>
</evidence>
<dbReference type="SUPFAM" id="SSF54909">
    <property type="entry name" value="Dimeric alpha+beta barrel"/>
    <property type="match status" value="1"/>
</dbReference>